<name>A0AA97AHV2_9CYAN</name>
<protein>
    <submittedName>
        <fullName evidence="1">PTPA-CTERM sorting domain-containing protein</fullName>
    </submittedName>
</protein>
<evidence type="ECO:0000313" key="1">
    <source>
        <dbReference type="EMBL" id="WNZ23116.1"/>
    </source>
</evidence>
<dbReference type="EMBL" id="CP053586">
    <property type="protein sequence ID" value="WNZ23116.1"/>
    <property type="molecule type" value="Genomic_DNA"/>
</dbReference>
<dbReference type="AlphaFoldDB" id="A0AA97AHV2"/>
<organism evidence="1">
    <name type="scientific">Leptolyngbya sp. NK1-12</name>
    <dbReference type="NCBI Taxonomy" id="2547451"/>
    <lineage>
        <taxon>Bacteria</taxon>
        <taxon>Bacillati</taxon>
        <taxon>Cyanobacteriota</taxon>
        <taxon>Cyanophyceae</taxon>
        <taxon>Leptolyngbyales</taxon>
        <taxon>Leptolyngbyaceae</taxon>
        <taxon>Leptolyngbya group</taxon>
        <taxon>Leptolyngbya</taxon>
    </lineage>
</organism>
<sequence length="76" mass="8229">MTAFSQAVACYSGNWLEVGFSYVAASYTANCFLTPSEGASCTSASGSRTCLLPGLIGLGLNLWRKRRSETQRNSRR</sequence>
<gene>
    <name evidence="1" type="ORF">HJG54_09750</name>
</gene>
<dbReference type="NCBIfam" id="NF033465">
    <property type="entry name" value="PTPA-CTERM"/>
    <property type="match status" value="1"/>
</dbReference>
<reference evidence="1" key="1">
    <citation type="submission" date="2020-05" db="EMBL/GenBank/DDBJ databases">
        <authorList>
            <person name="Zhu T."/>
            <person name="Keshari N."/>
            <person name="Lu X."/>
        </authorList>
    </citation>
    <scope>NUCLEOTIDE SEQUENCE</scope>
    <source>
        <strain evidence="1">NK1-12</strain>
    </source>
</reference>
<proteinExistence type="predicted"/>
<accession>A0AA97AHV2</accession>
<dbReference type="RefSeq" id="WP_420717354.1">
    <property type="nucleotide sequence ID" value="NZ_CP053586.1"/>
</dbReference>